<evidence type="ECO:0000313" key="2">
    <source>
        <dbReference type="EMBL" id="NIF22302.1"/>
    </source>
</evidence>
<dbReference type="SUPFAM" id="SSF53474">
    <property type="entry name" value="alpha/beta-Hydrolases"/>
    <property type="match status" value="1"/>
</dbReference>
<dbReference type="Proteomes" id="UP001515683">
    <property type="component" value="Unassembled WGS sequence"/>
</dbReference>
<comment type="caution">
    <text evidence="2">The sequence shown here is derived from an EMBL/GenBank/DDBJ whole genome shotgun (WGS) entry which is preliminary data.</text>
</comment>
<sequence length="264" mass="28833">MIRTFNHQGVSLRYYDNQAEGPVLVFQHGLTGNAEQTRGTFTNRSWRLITLECRGHGGSDMGPPEELGILTYAQDLLALLDHLEIDKAPLAGISMGAAVCACIASQVPDRVLSLSLVRPAWGLRSSPENLQIFSVAAGYLNLYGAIEGKARFVESEVFNALQQSSQDNANSMLNLFALDPAQTVALLNRMLCSQTGLRPEVIRRQAIPVQIISNAQDVIHPESRASELMALLGANNVVTVFPKNQDKARHVEEVTASLVTFHRA</sequence>
<accession>A0ABX0RB52</accession>
<keyword evidence="3" id="KW-1185">Reference proteome</keyword>
<dbReference type="GO" id="GO:0016787">
    <property type="term" value="F:hydrolase activity"/>
    <property type="evidence" value="ECO:0007669"/>
    <property type="project" value="UniProtKB-KW"/>
</dbReference>
<dbReference type="InterPro" id="IPR050471">
    <property type="entry name" value="AB_hydrolase"/>
</dbReference>
<protein>
    <submittedName>
        <fullName evidence="2">Alpha/beta hydrolase</fullName>
    </submittedName>
</protein>
<dbReference type="Gene3D" id="3.40.50.1820">
    <property type="entry name" value="alpha/beta hydrolase"/>
    <property type="match status" value="1"/>
</dbReference>
<dbReference type="PANTHER" id="PTHR43433">
    <property type="entry name" value="HYDROLASE, ALPHA/BETA FOLD FAMILY PROTEIN"/>
    <property type="match status" value="1"/>
</dbReference>
<dbReference type="RefSeq" id="WP_167014863.1">
    <property type="nucleotide sequence ID" value="NZ_VWXF01000004.1"/>
</dbReference>
<dbReference type="PANTHER" id="PTHR43433:SF10">
    <property type="entry name" value="AB HYDROLASE-1 DOMAIN-CONTAINING PROTEIN"/>
    <property type="match status" value="1"/>
</dbReference>
<dbReference type="InterPro" id="IPR000073">
    <property type="entry name" value="AB_hydrolase_1"/>
</dbReference>
<dbReference type="Pfam" id="PF00561">
    <property type="entry name" value="Abhydrolase_1"/>
    <property type="match status" value="1"/>
</dbReference>
<reference evidence="2 3" key="1">
    <citation type="journal article" date="2019" name="bioRxiv">
        <title>Bacteria contribute to plant secondary compound degradation in a generalist herbivore system.</title>
        <authorList>
            <person name="Francoeur C.B."/>
            <person name="Khadempour L."/>
            <person name="Moreira-Soto R.D."/>
            <person name="Gotting K."/>
            <person name="Book A.J."/>
            <person name="Pinto-Tomas A.A."/>
            <person name="Keefover-Ring K."/>
            <person name="Currie C.R."/>
        </authorList>
    </citation>
    <scope>NUCLEOTIDE SEQUENCE [LARGE SCALE GENOMIC DNA]</scope>
    <source>
        <strain evidence="2">Acro-835</strain>
    </source>
</reference>
<evidence type="ECO:0000313" key="3">
    <source>
        <dbReference type="Proteomes" id="UP001515683"/>
    </source>
</evidence>
<name>A0ABX0RB52_9GAMM</name>
<gene>
    <name evidence="2" type="ORF">F3J40_11910</name>
</gene>
<evidence type="ECO:0000259" key="1">
    <source>
        <dbReference type="Pfam" id="PF00561"/>
    </source>
</evidence>
<dbReference type="InterPro" id="IPR029058">
    <property type="entry name" value="AB_hydrolase_fold"/>
</dbReference>
<feature type="domain" description="AB hydrolase-1" evidence="1">
    <location>
        <begin position="22"/>
        <end position="123"/>
    </location>
</feature>
<keyword evidence="2" id="KW-0378">Hydrolase</keyword>
<dbReference type="EMBL" id="VWXF01000004">
    <property type="protein sequence ID" value="NIF22302.1"/>
    <property type="molecule type" value="Genomic_DNA"/>
</dbReference>
<proteinExistence type="predicted"/>
<organism evidence="2 3">
    <name type="scientific">Candidatus Pantoea multigeneris</name>
    <dbReference type="NCBI Taxonomy" id="2608357"/>
    <lineage>
        <taxon>Bacteria</taxon>
        <taxon>Pseudomonadati</taxon>
        <taxon>Pseudomonadota</taxon>
        <taxon>Gammaproteobacteria</taxon>
        <taxon>Enterobacterales</taxon>
        <taxon>Erwiniaceae</taxon>
        <taxon>Pantoea</taxon>
    </lineage>
</organism>